<dbReference type="Pfam" id="PF02475">
    <property type="entry name" value="TRM5-TYW2_MTfase"/>
    <property type="match status" value="1"/>
</dbReference>
<dbReference type="PANTHER" id="PTHR23245">
    <property type="entry name" value="TRNA METHYLTRANSFERASE"/>
    <property type="match status" value="1"/>
</dbReference>
<dbReference type="eggNOG" id="arCOG10124">
    <property type="taxonomic scope" value="Archaea"/>
</dbReference>
<dbReference type="FunCoup" id="M9SBW8">
    <property type="interactions" value="1"/>
</dbReference>
<dbReference type="InterPro" id="IPR056743">
    <property type="entry name" value="TRM5-TYW2-like_MTfase"/>
</dbReference>
<keyword evidence="3" id="KW-0819">tRNA processing</keyword>
<keyword evidence="2" id="KW-0949">S-adenosyl-L-methionine</keyword>
<dbReference type="InterPro" id="IPR029063">
    <property type="entry name" value="SAM-dependent_MTases_sf"/>
</dbReference>
<dbReference type="OrthoDB" id="8079at2157"/>
<dbReference type="Pfam" id="PF25133">
    <property type="entry name" value="TYW2_N_2"/>
    <property type="match status" value="1"/>
</dbReference>
<gene>
    <name evidence="5" type="ORF">MMALV_01840</name>
</gene>
<dbReference type="KEGG" id="max:MMALV_01840"/>
<evidence type="ECO:0000256" key="1">
    <source>
        <dbReference type="ARBA" id="ARBA00022679"/>
    </source>
</evidence>
<dbReference type="CDD" id="cd02440">
    <property type="entry name" value="AdoMet_MTases"/>
    <property type="match status" value="1"/>
</dbReference>
<dbReference type="Gene3D" id="3.30.300.110">
    <property type="entry name" value="Met-10+ protein-like domains"/>
    <property type="match status" value="1"/>
</dbReference>
<accession>M9SBW8</accession>
<dbReference type="InterPro" id="IPR030382">
    <property type="entry name" value="MeTrfase_TRM5/TYW2"/>
</dbReference>
<feature type="domain" description="SAM-dependent methyltransferase TRM5/TYW2-type" evidence="4">
    <location>
        <begin position="95"/>
        <end position="341"/>
    </location>
</feature>
<evidence type="ECO:0000256" key="2">
    <source>
        <dbReference type="ARBA" id="ARBA00022691"/>
    </source>
</evidence>
<organism evidence="5 6">
    <name type="scientific">Methanomethylophilus alvi (strain Mx1201)</name>
    <dbReference type="NCBI Taxonomy" id="1236689"/>
    <lineage>
        <taxon>Archaea</taxon>
        <taxon>Methanobacteriati</taxon>
        <taxon>Thermoplasmatota</taxon>
        <taxon>Thermoplasmata</taxon>
        <taxon>Methanomassiliicoccales</taxon>
        <taxon>Methanomethylophilaceae</taxon>
        <taxon>Methanomethylophilus</taxon>
    </lineage>
</organism>
<dbReference type="Proteomes" id="UP000012672">
    <property type="component" value="Chromosome"/>
</dbReference>
<dbReference type="STRING" id="1236689.MMALV_01840"/>
<protein>
    <submittedName>
        <fullName evidence="5">tRNA methylase Trm12p Wyeosine biosynthesis</fullName>
    </submittedName>
</protein>
<dbReference type="SUPFAM" id="SSF53335">
    <property type="entry name" value="S-adenosyl-L-methionine-dependent methyltransferases"/>
    <property type="match status" value="1"/>
</dbReference>
<dbReference type="Gene3D" id="3.40.50.150">
    <property type="entry name" value="Vaccinia Virus protein VP39"/>
    <property type="match status" value="1"/>
</dbReference>
<evidence type="ECO:0000313" key="5">
    <source>
        <dbReference type="EMBL" id="AGI84940.1"/>
    </source>
</evidence>
<dbReference type="PROSITE" id="PS51684">
    <property type="entry name" value="SAM_MT_TRM5_TYW2"/>
    <property type="match status" value="1"/>
</dbReference>
<dbReference type="GeneID" id="41320982"/>
<keyword evidence="6" id="KW-1185">Reference proteome</keyword>
<dbReference type="InParanoid" id="M9SBW8"/>
<dbReference type="AlphaFoldDB" id="M9SBW8"/>
<evidence type="ECO:0000259" key="4">
    <source>
        <dbReference type="PROSITE" id="PS51684"/>
    </source>
</evidence>
<dbReference type="InterPro" id="IPR056744">
    <property type="entry name" value="TRM5/TYW2-like_N"/>
</dbReference>
<dbReference type="EMBL" id="CP004049">
    <property type="protein sequence ID" value="AGI84940.1"/>
    <property type="molecule type" value="Genomic_DNA"/>
</dbReference>
<keyword evidence="1" id="KW-0808">Transferase</keyword>
<reference evidence="5 6" key="1">
    <citation type="journal article" date="2012" name="J. Bacteriol.">
        <title>Genome sequence of 'Candidatus Methanomethylophilus alvus' Mx1201, a methanogenic archaeon from the human gut belonging to a seventh order of methanogens.</title>
        <authorList>
            <person name="Borrel G."/>
            <person name="Harris H.M."/>
            <person name="Tottey W."/>
            <person name="Mihajlovski A."/>
            <person name="Parisot N."/>
            <person name="Peyretaillade E."/>
            <person name="Peyret P."/>
            <person name="Gribaldo S."/>
            <person name="O'Toole P.W."/>
            <person name="Brugere J.F."/>
        </authorList>
    </citation>
    <scope>NUCLEOTIDE SEQUENCE [LARGE SCALE GENOMIC DNA]</scope>
    <source>
        <strain evidence="5 6">Mx1201</strain>
    </source>
</reference>
<dbReference type="RefSeq" id="WP_015504089.1">
    <property type="nucleotide sequence ID" value="NC_020913.1"/>
</dbReference>
<dbReference type="GO" id="GO:0008175">
    <property type="term" value="F:tRNA methyltransferase activity"/>
    <property type="evidence" value="ECO:0007669"/>
    <property type="project" value="TreeGrafter"/>
</dbReference>
<keyword evidence="5" id="KW-0489">Methyltransferase</keyword>
<evidence type="ECO:0000313" key="6">
    <source>
        <dbReference type="Proteomes" id="UP000012672"/>
    </source>
</evidence>
<dbReference type="HOGENOM" id="CLU_022610_0_2_2"/>
<evidence type="ECO:0000256" key="3">
    <source>
        <dbReference type="ARBA" id="ARBA00022694"/>
    </source>
</evidence>
<name>M9SBW8_METAX</name>
<proteinExistence type="predicted"/>
<dbReference type="GO" id="GO:0030488">
    <property type="term" value="P:tRNA methylation"/>
    <property type="evidence" value="ECO:0007669"/>
    <property type="project" value="TreeGrafter"/>
</dbReference>
<sequence length="341" mass="38012">MRQVREAKVPEDRASELIPRLFDDGIADPSARITRAEGFRLVPIKEERCGDAIALGLEMITGPAYSEQSRPPMERIKDILDDIPSYDLAHLPEKWEIAGDVVTVKLRPSLFQYGRRIGEAYAEVLGVSAVLADVSGVSGEFRVPDMKVLYGEPKESVKVENGISYCFDVTKVMFASGNLFERKRMEGLDCSGETVVDMFCGIGYFTLPLAKFSGARKVFACEKNPDSYGYLLKNIALNDVGDVVIPILGDNRDIPGRAFADRILMGYVQRTSEFLPKAMQMAKPGCMIHYHDTFPVGKQEEMTFSAFSDACGNRRFEIESIREVKSFAPSVSHYVADVRVF</sequence>
<dbReference type="GO" id="GO:0005737">
    <property type="term" value="C:cytoplasm"/>
    <property type="evidence" value="ECO:0007669"/>
    <property type="project" value="TreeGrafter"/>
</dbReference>